<dbReference type="InterPro" id="IPR036770">
    <property type="entry name" value="Ankyrin_rpt-contain_sf"/>
</dbReference>
<dbReference type="SMART" id="SM00248">
    <property type="entry name" value="ANK"/>
    <property type="match status" value="5"/>
</dbReference>
<dbReference type="Gene3D" id="1.25.40.20">
    <property type="entry name" value="Ankyrin repeat-containing domain"/>
    <property type="match status" value="1"/>
</dbReference>
<evidence type="ECO:0000256" key="3">
    <source>
        <dbReference type="PROSITE-ProRule" id="PRU00023"/>
    </source>
</evidence>
<proteinExistence type="predicted"/>
<dbReference type="AlphaFoldDB" id="A0A2S0L6K4"/>
<reference evidence="5" key="1">
    <citation type="submission" date="2018-02" db="EMBL/GenBank/DDBJ databases">
        <authorList>
            <person name="Holder M.E."/>
            <person name="Ajami N.J."/>
            <person name="Petrosino J.F."/>
        </authorList>
    </citation>
    <scope>NUCLEOTIDE SEQUENCE [LARGE SCALE GENOMIC DNA]</scope>
    <source>
        <strain evidence="5">CCUG 47132</strain>
    </source>
</reference>
<dbReference type="PANTHER" id="PTHR24189">
    <property type="entry name" value="MYOTROPHIN"/>
    <property type="match status" value="1"/>
</dbReference>
<feature type="repeat" description="ANK" evidence="3">
    <location>
        <begin position="78"/>
        <end position="110"/>
    </location>
</feature>
<dbReference type="RefSeq" id="WP_106057946.1">
    <property type="nucleotide sequence ID" value="NZ_CP027228.1"/>
</dbReference>
<evidence type="ECO:0000256" key="2">
    <source>
        <dbReference type="ARBA" id="ARBA00023043"/>
    </source>
</evidence>
<accession>A0A2S0L6K4</accession>
<gene>
    <name evidence="4" type="ORF">C5Q96_08505</name>
</gene>
<keyword evidence="5" id="KW-1185">Reference proteome</keyword>
<dbReference type="GeneID" id="78392302"/>
<dbReference type="InterPro" id="IPR002110">
    <property type="entry name" value="Ankyrin_rpt"/>
</dbReference>
<dbReference type="Proteomes" id="UP000237883">
    <property type="component" value="Chromosome"/>
</dbReference>
<evidence type="ECO:0000256" key="1">
    <source>
        <dbReference type="ARBA" id="ARBA00022737"/>
    </source>
</evidence>
<dbReference type="Pfam" id="PF12796">
    <property type="entry name" value="Ank_2"/>
    <property type="match status" value="2"/>
</dbReference>
<name>A0A2S0L6K4_9FIRM</name>
<dbReference type="OrthoDB" id="341379at2"/>
<dbReference type="EMBL" id="CP027228">
    <property type="protein sequence ID" value="AVM48892.1"/>
    <property type="molecule type" value="Genomic_DNA"/>
</dbReference>
<protein>
    <submittedName>
        <fullName evidence="4">Uncharacterized protein</fullName>
    </submittedName>
</protein>
<dbReference type="PROSITE" id="PS50088">
    <property type="entry name" value="ANK_REPEAT"/>
    <property type="match status" value="3"/>
</dbReference>
<dbReference type="KEGG" id="mdv:C5Q96_08505"/>
<feature type="repeat" description="ANK" evidence="3">
    <location>
        <begin position="179"/>
        <end position="211"/>
    </location>
</feature>
<evidence type="ECO:0000313" key="4">
    <source>
        <dbReference type="EMBL" id="AVM48892.1"/>
    </source>
</evidence>
<evidence type="ECO:0000313" key="5">
    <source>
        <dbReference type="Proteomes" id="UP000237883"/>
    </source>
</evidence>
<feature type="repeat" description="ANK" evidence="3">
    <location>
        <begin position="48"/>
        <end position="80"/>
    </location>
</feature>
<dbReference type="SUPFAM" id="SSF48403">
    <property type="entry name" value="Ankyrin repeat"/>
    <property type="match status" value="1"/>
</dbReference>
<dbReference type="PANTHER" id="PTHR24189:SF50">
    <property type="entry name" value="ANKYRIN REPEAT AND SOCS BOX PROTEIN 2"/>
    <property type="match status" value="1"/>
</dbReference>
<keyword evidence="2 3" id="KW-0040">ANK repeat</keyword>
<organism evidence="4 5">
    <name type="scientific">Mogibacterium diversum</name>
    <dbReference type="NCBI Taxonomy" id="114527"/>
    <lineage>
        <taxon>Bacteria</taxon>
        <taxon>Bacillati</taxon>
        <taxon>Bacillota</taxon>
        <taxon>Clostridia</taxon>
        <taxon>Peptostreptococcales</taxon>
        <taxon>Anaerovoracaceae</taxon>
        <taxon>Mogibacterium</taxon>
    </lineage>
</organism>
<keyword evidence="1" id="KW-0677">Repeat</keyword>
<sequence length="357" mass="40698">MIEIKDIGKFESVPEIVSDIANGDVNALEEQLSKGWDINEEIVLSKYTRLLPLNLALMMNKSKSIKWLAEHGANLNDEDNPSFLTAVRYSDEETIRYLVSQGADVNAVNSVETEAFEQAIFGERLDNLALIDELGHTVKKYGGAAFRNCLDKRNYDIVEFFIKNGVDINYNKPDSIYPFKPTPLCVAARYVDFEMCKYLVEHGADVTITEKDGMRPYSIALEKGDDEMAEYFKGLEPAEFHSLHNKVDELKAYKLPKAMIDLLQSDNLHFELPNCDFGYIDFFELTETIPMKIGRRKVLRISKSTGDYSDIYVVWNPKTKKVAVYDVEHEELKDLCGCKDFIDDMAGHLQRVLEGEL</sequence>
<dbReference type="InterPro" id="IPR050745">
    <property type="entry name" value="Multifunctional_regulatory"/>
</dbReference>